<dbReference type="PANTHER" id="PTHR22722">
    <property type="entry name" value="LOW-DENSITY LIPOPROTEIN RECEPTOR-RELATED PROTEIN 2-RELATED"/>
    <property type="match status" value="1"/>
</dbReference>
<evidence type="ECO:0000256" key="3">
    <source>
        <dbReference type="ARBA" id="ARBA00022737"/>
    </source>
</evidence>
<feature type="disulfide bond" evidence="9">
    <location>
        <begin position="157"/>
        <end position="169"/>
    </location>
</feature>
<dbReference type="Pfam" id="PF00057">
    <property type="entry name" value="Ldl_recept_a"/>
    <property type="match status" value="2"/>
</dbReference>
<dbReference type="GO" id="GO:0005886">
    <property type="term" value="C:plasma membrane"/>
    <property type="evidence" value="ECO:0007669"/>
    <property type="project" value="TreeGrafter"/>
</dbReference>
<comment type="caution">
    <text evidence="9">Lacks conserved residue(s) required for the propagation of feature annotation.</text>
</comment>
<dbReference type="InterPro" id="IPR051221">
    <property type="entry name" value="LDLR-related"/>
</dbReference>
<dbReference type="EMBL" id="CAXITT010000087">
    <property type="protein sequence ID" value="CAL1531387.1"/>
    <property type="molecule type" value="Genomic_DNA"/>
</dbReference>
<keyword evidence="2" id="KW-0812">Transmembrane</keyword>
<dbReference type="PROSITE" id="PS01209">
    <property type="entry name" value="LDLRA_1"/>
    <property type="match status" value="1"/>
</dbReference>
<dbReference type="CDD" id="cd00112">
    <property type="entry name" value="LDLa"/>
    <property type="match status" value="2"/>
</dbReference>
<gene>
    <name evidence="10" type="ORF">GSLYS_00005482001</name>
</gene>
<reference evidence="10 11" key="1">
    <citation type="submission" date="2024-04" db="EMBL/GenBank/DDBJ databases">
        <authorList>
            <consortium name="Genoscope - CEA"/>
            <person name="William W."/>
        </authorList>
    </citation>
    <scope>NUCLEOTIDE SEQUENCE [LARGE SCALE GENOMIC DNA]</scope>
</reference>
<dbReference type="Proteomes" id="UP001497497">
    <property type="component" value="Unassembled WGS sequence"/>
</dbReference>
<comment type="subcellular location">
    <subcellularLocation>
        <location evidence="1">Membrane</location>
        <topology evidence="1">Single-pass membrane protein</topology>
    </subcellularLocation>
</comment>
<keyword evidence="8" id="KW-0325">Glycoprotein</keyword>
<name>A0AAV2HCQ2_LYMST</name>
<evidence type="ECO:0000313" key="11">
    <source>
        <dbReference type="Proteomes" id="UP001497497"/>
    </source>
</evidence>
<accession>A0AAV2HCQ2</accession>
<evidence type="ECO:0000256" key="4">
    <source>
        <dbReference type="ARBA" id="ARBA00022989"/>
    </source>
</evidence>
<proteinExistence type="predicted"/>
<dbReference type="InterPro" id="IPR002172">
    <property type="entry name" value="LDrepeatLR_classA_rpt"/>
</dbReference>
<feature type="disulfide bond" evidence="9">
    <location>
        <begin position="164"/>
        <end position="182"/>
    </location>
</feature>
<dbReference type="AlphaFoldDB" id="A0AAV2HCQ2"/>
<feature type="disulfide bond" evidence="9">
    <location>
        <begin position="97"/>
        <end position="112"/>
    </location>
</feature>
<evidence type="ECO:0000256" key="8">
    <source>
        <dbReference type="ARBA" id="ARBA00023180"/>
    </source>
</evidence>
<evidence type="ECO:0000256" key="7">
    <source>
        <dbReference type="ARBA" id="ARBA00023170"/>
    </source>
</evidence>
<keyword evidence="6 9" id="KW-1015">Disulfide bond</keyword>
<keyword evidence="4" id="KW-1133">Transmembrane helix</keyword>
<evidence type="ECO:0000256" key="1">
    <source>
        <dbReference type="ARBA" id="ARBA00004167"/>
    </source>
</evidence>
<dbReference type="GO" id="GO:0005041">
    <property type="term" value="F:low-density lipoprotein particle receptor activity"/>
    <property type="evidence" value="ECO:0007669"/>
    <property type="project" value="TreeGrafter"/>
</dbReference>
<evidence type="ECO:0000256" key="6">
    <source>
        <dbReference type="ARBA" id="ARBA00023157"/>
    </source>
</evidence>
<evidence type="ECO:0000256" key="9">
    <source>
        <dbReference type="PROSITE-ProRule" id="PRU00124"/>
    </source>
</evidence>
<dbReference type="SUPFAM" id="SSF57424">
    <property type="entry name" value="LDL receptor-like module"/>
    <property type="match status" value="4"/>
</dbReference>
<dbReference type="InterPro" id="IPR036055">
    <property type="entry name" value="LDL_receptor-like_sf"/>
</dbReference>
<dbReference type="PANTHER" id="PTHR22722:SF5">
    <property type="entry name" value="LOW-DENSITY LIPOPROTEIN RECEPTOR-RELATED PROTEIN 1B"/>
    <property type="match status" value="1"/>
</dbReference>
<comment type="caution">
    <text evidence="10">The sequence shown here is derived from an EMBL/GenBank/DDBJ whole genome shotgun (WGS) entry which is preliminary data.</text>
</comment>
<dbReference type="GO" id="GO:0043235">
    <property type="term" value="C:receptor complex"/>
    <property type="evidence" value="ECO:0007669"/>
    <property type="project" value="TreeGrafter"/>
</dbReference>
<dbReference type="SMART" id="SM00192">
    <property type="entry name" value="LDLa"/>
    <property type="match status" value="4"/>
</dbReference>
<dbReference type="Gene3D" id="4.10.400.10">
    <property type="entry name" value="Low-density Lipoprotein Receptor"/>
    <property type="match status" value="4"/>
</dbReference>
<evidence type="ECO:0000256" key="5">
    <source>
        <dbReference type="ARBA" id="ARBA00023136"/>
    </source>
</evidence>
<feature type="non-terminal residue" evidence="10">
    <location>
        <position position="218"/>
    </location>
</feature>
<evidence type="ECO:0000313" key="10">
    <source>
        <dbReference type="EMBL" id="CAL1531387.1"/>
    </source>
</evidence>
<keyword evidence="3" id="KW-0677">Repeat</keyword>
<keyword evidence="7" id="KW-0675">Receptor</keyword>
<dbReference type="PRINTS" id="PR00261">
    <property type="entry name" value="LDLRECEPTOR"/>
</dbReference>
<organism evidence="10 11">
    <name type="scientific">Lymnaea stagnalis</name>
    <name type="common">Great pond snail</name>
    <name type="synonym">Helix stagnalis</name>
    <dbReference type="NCBI Taxonomy" id="6523"/>
    <lineage>
        <taxon>Eukaryota</taxon>
        <taxon>Metazoa</taxon>
        <taxon>Spiralia</taxon>
        <taxon>Lophotrochozoa</taxon>
        <taxon>Mollusca</taxon>
        <taxon>Gastropoda</taxon>
        <taxon>Heterobranchia</taxon>
        <taxon>Euthyneura</taxon>
        <taxon>Panpulmonata</taxon>
        <taxon>Hygrophila</taxon>
        <taxon>Lymnaeoidea</taxon>
        <taxon>Lymnaeidae</taxon>
        <taxon>Lymnaea</taxon>
    </lineage>
</organism>
<dbReference type="PROSITE" id="PS50068">
    <property type="entry name" value="LDLRA_2"/>
    <property type="match status" value="2"/>
</dbReference>
<keyword evidence="11" id="KW-1185">Reference proteome</keyword>
<sequence>MFRCGSKEYISIEQRCDKVDNCYDHSDERGCDYDLLADTMFKCETSGMLAYSFVCDGIDGCPDATDEAMCKIPDKASLGLTMTVCTDGMLLEKRRVCDGLEDCLDASDEEDCTECHSRTSLCPMIACLPFNWTTDNEIDCPIRDLKGKPAPEKGGFCPDTHVQCQEGYCIPHYMFCNGYIDCPNGEDENWQECEKQCANMYKCKYSRVCVHNENLCDG</sequence>
<keyword evidence="5" id="KW-0472">Membrane</keyword>
<dbReference type="InterPro" id="IPR023415">
    <property type="entry name" value="LDLR_class-A_CS"/>
</dbReference>
<protein>
    <submittedName>
        <fullName evidence="10">Uncharacterized protein</fullName>
    </submittedName>
</protein>
<evidence type="ECO:0000256" key="2">
    <source>
        <dbReference type="ARBA" id="ARBA00022692"/>
    </source>
</evidence>